<accession>A0A310SIW1</accession>
<organism evidence="1 2">
    <name type="scientific">Eufriesea mexicana</name>
    <dbReference type="NCBI Taxonomy" id="516756"/>
    <lineage>
        <taxon>Eukaryota</taxon>
        <taxon>Metazoa</taxon>
        <taxon>Ecdysozoa</taxon>
        <taxon>Arthropoda</taxon>
        <taxon>Hexapoda</taxon>
        <taxon>Insecta</taxon>
        <taxon>Pterygota</taxon>
        <taxon>Neoptera</taxon>
        <taxon>Endopterygota</taxon>
        <taxon>Hymenoptera</taxon>
        <taxon>Apocrita</taxon>
        <taxon>Aculeata</taxon>
        <taxon>Apoidea</taxon>
        <taxon>Anthophila</taxon>
        <taxon>Apidae</taxon>
        <taxon>Eufriesea</taxon>
    </lineage>
</organism>
<keyword evidence="2" id="KW-1185">Reference proteome</keyword>
<dbReference type="Proteomes" id="UP000250275">
    <property type="component" value="Unassembled WGS sequence"/>
</dbReference>
<dbReference type="AlphaFoldDB" id="A0A310SIW1"/>
<evidence type="ECO:0000313" key="2">
    <source>
        <dbReference type="Proteomes" id="UP000250275"/>
    </source>
</evidence>
<reference evidence="1 2" key="1">
    <citation type="submission" date="2015-07" db="EMBL/GenBank/DDBJ databases">
        <title>The genome of Eufriesea mexicana.</title>
        <authorList>
            <person name="Pan H."/>
            <person name="Kapheim K."/>
        </authorList>
    </citation>
    <scope>NUCLEOTIDE SEQUENCE [LARGE SCALE GENOMIC DNA]</scope>
    <source>
        <strain evidence="1">0111107269</strain>
        <tissue evidence="1">Whole body</tissue>
    </source>
</reference>
<protein>
    <submittedName>
        <fullName evidence="1">Uncharacterized protein</fullName>
    </submittedName>
</protein>
<gene>
    <name evidence="1" type="ORF">WN48_08312</name>
</gene>
<sequence length="76" mass="8565">MNNEANNRRNTASCLSISSENTVLPSIIHLSPSSAEKENSQPKERTSIYDRFYCFPFFGFLVTGPKIVVVKRALEL</sequence>
<dbReference type="EMBL" id="KQ765174">
    <property type="protein sequence ID" value="OAD54084.1"/>
    <property type="molecule type" value="Genomic_DNA"/>
</dbReference>
<name>A0A310SIW1_9HYME</name>
<proteinExistence type="predicted"/>
<evidence type="ECO:0000313" key="1">
    <source>
        <dbReference type="EMBL" id="OAD54084.1"/>
    </source>
</evidence>